<evidence type="ECO:0000313" key="9">
    <source>
        <dbReference type="EMBL" id="CDF57917.1"/>
    </source>
</evidence>
<dbReference type="GO" id="GO:0003677">
    <property type="term" value="F:DNA binding"/>
    <property type="evidence" value="ECO:0007669"/>
    <property type="project" value="UniProtKB-UniRule"/>
</dbReference>
<dbReference type="Gene3D" id="1.20.1060.20">
    <property type="match status" value="1"/>
</dbReference>
<dbReference type="FunFam" id="3.40.50.300:FF:000901">
    <property type="entry name" value="Chromosome partition protein Smc"/>
    <property type="match status" value="1"/>
</dbReference>
<keyword evidence="5 7" id="KW-0175">Coiled coil</keyword>
<dbReference type="AlphaFoldDB" id="R7RNZ2"/>
<evidence type="ECO:0000256" key="3">
    <source>
        <dbReference type="ARBA" id="ARBA00022741"/>
    </source>
</evidence>
<dbReference type="HOGENOM" id="CLU_001042_2_2_9"/>
<dbReference type="eggNOG" id="COG1196">
    <property type="taxonomic scope" value="Bacteria"/>
</dbReference>
<evidence type="ECO:0000256" key="5">
    <source>
        <dbReference type="ARBA" id="ARBA00023054"/>
    </source>
</evidence>
<sequence length="1181" mass="136271">MYLKRIEMKGFKSFADKIELDFNSGITAIVGPNGSGKSNISDAIRWVLGEQSAKTLRGAKMEDVIFAGTETRKPLGCAEVSLTIDNSDNIIPIEYTEITVTRRLYRSGESEYLINNTPCRLKDIQEIFMDTGIGKDGYSLIGQGRVDEILSTRSEDRRNLFEEAAGIVKYKTRKLEAERKLENTRQNLVRIDDIISELEGQIEPLKQQSEVAKKYLAYREELKELEINLILNNYSEARDRYKKIELDLEEMEKSKQEEENRKLKLKNEVASIKQELYKVDQEIEKISANRLDLEKNQEIKQGEIKVLNERYANFINEIDRIKNEISNIREYISEIDESIEALDQDNTELLSEIQNIKQEIDKLEKDYNSLNKKYIQVEGEIEEKKSTLLQILNEISQEKNRINSFEITLQNFNRRREQLNLIRNQKEEDLKAVKKEKESNDSSLRNLNDKKNNSLDLLNSVVEQINLLDSEEKRYTAERNNIISELKSKEARYNALVSMENELEGFNKATKYILTNYKENVGVLGAISDIIKVPKGYETAIEIALGAAIQNIVVKDENIATKLIDILKKNNIGRVTFYPLTTVRYKPITLDEKVKVMAGYLGLANEIVSYDELYTNVVGNILGRIIICDNLENAKRLAKEIDYSYRIVTLEGDVINAGGSFTGGSVGRTSGIFTRKNEIEELKGNIYVLNQKIGELDTNINKIKESISNYHLKRNQLELEIKEVEREIQILLGKQLFYEKQIEEINKNIIDIDIELEQIQIETDKLNKQLEEKNSNLTTLEEKQEYIQKNIDEVQLSIKDLQVNRDVIYKELTDKRIVYAEKNKILEGINERRRQLEKEKNNYNNRIVNYELEIENLNKKIDQTKETIKQNLVELQKYAEDIIKIKEEYYSFEQKKKENTDILQSKEKEISAVDENITSIINTIHKLELSKNKLENEMEVLTNKLWDEYEITIPQAIKYKKDLGNISEISKKVNILKSNIRALGDVNVNSIEEYKRVIERYNFLKQQREDLVNAEKSLVGIINDMVAKMTEQFKYNFRIIRENFNTTFRELFGGGYADLRLDGEDVLNSGIEIIVQPPGKKLQSLSLLSGGERGLAAIALIFAILKMKPTPFCVLDEIEAALDDANVNRYAEFLKGYSEKTQFIIITHRKGSMAVADTLYGVTMEEKGVSKVVSLKLKGGN</sequence>
<dbReference type="HAMAP" id="MF_01894">
    <property type="entry name" value="Smc_prok"/>
    <property type="match status" value="1"/>
</dbReference>
<comment type="subcellular location">
    <subcellularLocation>
        <location evidence="1 7">Cytoplasm</location>
    </subcellularLocation>
</comment>
<accession>R7RNZ2</accession>
<dbReference type="CDD" id="cd03278">
    <property type="entry name" value="ABC_SMC_barmotin"/>
    <property type="match status" value="2"/>
</dbReference>
<evidence type="ECO:0000259" key="8">
    <source>
        <dbReference type="SMART" id="SM00968"/>
    </source>
</evidence>
<dbReference type="SUPFAM" id="SSF75553">
    <property type="entry name" value="Smc hinge domain"/>
    <property type="match status" value="1"/>
</dbReference>
<dbReference type="Gene3D" id="3.40.50.300">
    <property type="entry name" value="P-loop containing nucleotide triphosphate hydrolases"/>
    <property type="match status" value="2"/>
</dbReference>
<dbReference type="GO" id="GO:0005694">
    <property type="term" value="C:chromosome"/>
    <property type="evidence" value="ECO:0007669"/>
    <property type="project" value="InterPro"/>
</dbReference>
<dbReference type="OrthoDB" id="9808768at2"/>
<keyword evidence="10" id="KW-1185">Reference proteome</keyword>
<dbReference type="InterPro" id="IPR027417">
    <property type="entry name" value="P-loop_NTPase"/>
</dbReference>
<gene>
    <name evidence="7" type="primary">smc</name>
    <name evidence="9" type="ORF">TCEL_01831</name>
</gene>
<proteinExistence type="inferred from homology"/>
<evidence type="ECO:0000256" key="2">
    <source>
        <dbReference type="ARBA" id="ARBA00022490"/>
    </source>
</evidence>
<evidence type="ECO:0000256" key="1">
    <source>
        <dbReference type="ARBA" id="ARBA00004496"/>
    </source>
</evidence>
<dbReference type="PIRSF" id="PIRSF005719">
    <property type="entry name" value="SMC"/>
    <property type="match status" value="1"/>
</dbReference>
<keyword evidence="2 7" id="KW-0963">Cytoplasm</keyword>
<feature type="coiled-coil region" evidence="7">
    <location>
        <begin position="167"/>
        <end position="275"/>
    </location>
</feature>
<dbReference type="InterPro" id="IPR011890">
    <property type="entry name" value="SMC_prok"/>
</dbReference>
<dbReference type="GO" id="GO:0007059">
    <property type="term" value="P:chromosome segregation"/>
    <property type="evidence" value="ECO:0007669"/>
    <property type="project" value="UniProtKB-UniRule"/>
</dbReference>
<keyword evidence="6 7" id="KW-0238">DNA-binding</keyword>
<feature type="domain" description="SMC hinge" evidence="8">
    <location>
        <begin position="521"/>
        <end position="638"/>
    </location>
</feature>
<dbReference type="SMART" id="SM00968">
    <property type="entry name" value="SMC_hinge"/>
    <property type="match status" value="1"/>
</dbReference>
<dbReference type="GO" id="GO:0005737">
    <property type="term" value="C:cytoplasm"/>
    <property type="evidence" value="ECO:0007669"/>
    <property type="project" value="UniProtKB-SubCell"/>
</dbReference>
<reference evidence="9" key="1">
    <citation type="submission" date="2013-03" db="EMBL/GenBank/DDBJ databases">
        <title>Draft genome sequence of the hydrogen-ethanol-producing anaerobic alkalithermophilic Caloramator celere.</title>
        <authorList>
            <person name="Ciranna A."/>
            <person name="Larjo A."/>
            <person name="Kivisto A."/>
            <person name="Santala V."/>
            <person name="Roos C."/>
            <person name="Karp M."/>
        </authorList>
    </citation>
    <scope>NUCLEOTIDE SEQUENCE [LARGE SCALE GENOMIC DNA]</scope>
    <source>
        <strain evidence="9">DSM 8682</strain>
    </source>
</reference>
<evidence type="ECO:0000256" key="4">
    <source>
        <dbReference type="ARBA" id="ARBA00022840"/>
    </source>
</evidence>
<dbReference type="NCBIfam" id="TIGR02168">
    <property type="entry name" value="SMC_prok_B"/>
    <property type="match status" value="1"/>
</dbReference>
<dbReference type="Pfam" id="PF06470">
    <property type="entry name" value="SMC_hinge"/>
    <property type="match status" value="1"/>
</dbReference>
<dbReference type="GO" id="GO:0006260">
    <property type="term" value="P:DNA replication"/>
    <property type="evidence" value="ECO:0007669"/>
    <property type="project" value="UniProtKB-UniRule"/>
</dbReference>
<dbReference type="GO" id="GO:0030261">
    <property type="term" value="P:chromosome condensation"/>
    <property type="evidence" value="ECO:0007669"/>
    <property type="project" value="InterPro"/>
</dbReference>
<evidence type="ECO:0000256" key="6">
    <source>
        <dbReference type="ARBA" id="ARBA00023125"/>
    </source>
</evidence>
<name>R7RNZ2_9CLOT</name>
<comment type="domain">
    <text evidence="7">Contains large globular domains required for ATP hydrolysis at each terminus and a third globular domain forming a flexible hinge near the middle of the molecule. These domains are separated by coiled-coil structures.</text>
</comment>
<keyword evidence="4 7" id="KW-0067">ATP-binding</keyword>
<feature type="coiled-coil region" evidence="7">
    <location>
        <begin position="304"/>
        <end position="450"/>
    </location>
</feature>
<dbReference type="InterPro" id="IPR003395">
    <property type="entry name" value="RecF/RecN/SMC_N"/>
</dbReference>
<dbReference type="Gene3D" id="1.20.5.170">
    <property type="match status" value="1"/>
</dbReference>
<evidence type="ECO:0000313" key="10">
    <source>
        <dbReference type="Proteomes" id="UP000014923"/>
    </source>
</evidence>
<dbReference type="InterPro" id="IPR036277">
    <property type="entry name" value="SMC_hinge_sf"/>
</dbReference>
<dbReference type="GO" id="GO:0016887">
    <property type="term" value="F:ATP hydrolysis activity"/>
    <property type="evidence" value="ECO:0007669"/>
    <property type="project" value="InterPro"/>
</dbReference>
<feature type="binding site" evidence="7">
    <location>
        <begin position="32"/>
        <end position="39"/>
    </location>
    <ligand>
        <name>ATP</name>
        <dbReference type="ChEBI" id="CHEBI:30616"/>
    </ligand>
</feature>
<comment type="caution">
    <text evidence="9">The sequence shown here is derived from an EMBL/GenBank/DDBJ whole genome shotgun (WGS) entry which is preliminary data.</text>
</comment>
<comment type="subunit">
    <text evidence="7">Homodimer.</text>
</comment>
<dbReference type="SUPFAM" id="SSF46579">
    <property type="entry name" value="Prefoldin"/>
    <property type="match status" value="1"/>
</dbReference>
<dbReference type="Proteomes" id="UP000014923">
    <property type="component" value="Unassembled WGS sequence"/>
</dbReference>
<dbReference type="Gene3D" id="6.10.140.1720">
    <property type="match status" value="1"/>
</dbReference>
<feature type="coiled-coil region" evidence="7">
    <location>
        <begin position="819"/>
        <end position="874"/>
    </location>
</feature>
<comment type="function">
    <text evidence="7">Required for chromosome condensation and partitioning.</text>
</comment>
<dbReference type="SUPFAM" id="SSF52540">
    <property type="entry name" value="P-loop containing nucleoside triphosphate hydrolases"/>
    <property type="match status" value="1"/>
</dbReference>
<feature type="coiled-coil region" evidence="7">
    <location>
        <begin position="700"/>
        <end position="790"/>
    </location>
</feature>
<keyword evidence="3 7" id="KW-0547">Nucleotide-binding</keyword>
<dbReference type="FunFam" id="3.40.50.300:FF:000984">
    <property type="entry name" value="Chromosome partition protein Smc"/>
    <property type="match status" value="1"/>
</dbReference>
<dbReference type="Gene3D" id="3.30.70.1620">
    <property type="match status" value="1"/>
</dbReference>
<dbReference type="EMBL" id="CAVN010000092">
    <property type="protein sequence ID" value="CDF57917.1"/>
    <property type="molecule type" value="Genomic_DNA"/>
</dbReference>
<dbReference type="InterPro" id="IPR010935">
    <property type="entry name" value="SMC_hinge"/>
</dbReference>
<dbReference type="Pfam" id="PF02463">
    <property type="entry name" value="SMC_N"/>
    <property type="match status" value="1"/>
</dbReference>
<dbReference type="PANTHER" id="PTHR43977">
    <property type="entry name" value="STRUCTURAL MAINTENANCE OF CHROMOSOMES PROTEIN 3"/>
    <property type="match status" value="1"/>
</dbReference>
<protein>
    <recommendedName>
        <fullName evidence="7">Chromosome partition protein Smc</fullName>
    </recommendedName>
</protein>
<comment type="similarity">
    <text evidence="7">Belongs to the SMC family.</text>
</comment>
<dbReference type="GO" id="GO:0007062">
    <property type="term" value="P:sister chromatid cohesion"/>
    <property type="evidence" value="ECO:0007669"/>
    <property type="project" value="InterPro"/>
</dbReference>
<evidence type="ECO:0000256" key="7">
    <source>
        <dbReference type="HAMAP-Rule" id="MF_01894"/>
    </source>
</evidence>
<dbReference type="GO" id="GO:0005524">
    <property type="term" value="F:ATP binding"/>
    <property type="evidence" value="ECO:0007669"/>
    <property type="project" value="UniProtKB-UniRule"/>
</dbReference>
<dbReference type="RefSeq" id="WP_018661516.1">
    <property type="nucleotide sequence ID" value="NZ_HF952018.1"/>
</dbReference>
<dbReference type="InterPro" id="IPR024704">
    <property type="entry name" value="SMC"/>
</dbReference>
<organism evidence="9 10">
    <name type="scientific">Thermobrachium celere DSM 8682</name>
    <dbReference type="NCBI Taxonomy" id="941824"/>
    <lineage>
        <taxon>Bacteria</taxon>
        <taxon>Bacillati</taxon>
        <taxon>Bacillota</taxon>
        <taxon>Clostridia</taxon>
        <taxon>Eubacteriales</taxon>
        <taxon>Clostridiaceae</taxon>
        <taxon>Thermobrachium</taxon>
    </lineage>
</organism>
<feature type="coiled-coil region" evidence="7">
    <location>
        <begin position="917"/>
        <end position="944"/>
    </location>
</feature>